<protein>
    <submittedName>
        <fullName evidence="2">Uncharacterized protein</fullName>
    </submittedName>
</protein>
<evidence type="ECO:0000313" key="2">
    <source>
        <dbReference type="EMBL" id="GGC02691.1"/>
    </source>
</evidence>
<reference evidence="3" key="1">
    <citation type="journal article" date="2019" name="Int. J. Syst. Evol. Microbiol.">
        <title>The Global Catalogue of Microorganisms (GCM) 10K type strain sequencing project: providing services to taxonomists for standard genome sequencing and annotation.</title>
        <authorList>
            <consortium name="The Broad Institute Genomics Platform"/>
            <consortium name="The Broad Institute Genome Sequencing Center for Infectious Disease"/>
            <person name="Wu L."/>
            <person name="Ma J."/>
        </authorList>
    </citation>
    <scope>NUCLEOTIDE SEQUENCE [LARGE SCALE GENOMIC DNA]</scope>
    <source>
        <strain evidence="3">CGMCC 1.12478</strain>
    </source>
</reference>
<keyword evidence="3" id="KW-1185">Reference proteome</keyword>
<comment type="caution">
    <text evidence="2">The sequence shown here is derived from an EMBL/GenBank/DDBJ whole genome shotgun (WGS) entry which is preliminary data.</text>
</comment>
<dbReference type="Proteomes" id="UP000645462">
    <property type="component" value="Unassembled WGS sequence"/>
</dbReference>
<dbReference type="EMBL" id="BMFC01000003">
    <property type="protein sequence ID" value="GGC02691.1"/>
    <property type="molecule type" value="Genomic_DNA"/>
</dbReference>
<keyword evidence="1" id="KW-0472">Membrane</keyword>
<evidence type="ECO:0000313" key="3">
    <source>
        <dbReference type="Proteomes" id="UP000645462"/>
    </source>
</evidence>
<organism evidence="2 3">
    <name type="scientific">Marivita lacus</name>
    <dbReference type="NCBI Taxonomy" id="1323742"/>
    <lineage>
        <taxon>Bacteria</taxon>
        <taxon>Pseudomonadati</taxon>
        <taxon>Pseudomonadota</taxon>
        <taxon>Alphaproteobacteria</taxon>
        <taxon>Rhodobacterales</taxon>
        <taxon>Roseobacteraceae</taxon>
        <taxon>Marivita</taxon>
    </lineage>
</organism>
<name>A0ABQ1KJW8_9RHOB</name>
<evidence type="ECO:0000256" key="1">
    <source>
        <dbReference type="SAM" id="Phobius"/>
    </source>
</evidence>
<keyword evidence="1" id="KW-1133">Transmembrane helix</keyword>
<sequence>MGRIMKWLVYLAIIGAVALVAYAYVGPFFGADFSPPQTEVRKPVALDAD</sequence>
<keyword evidence="1" id="KW-0812">Transmembrane</keyword>
<proteinExistence type="predicted"/>
<accession>A0ABQ1KJW8</accession>
<feature type="transmembrane region" description="Helical" evidence="1">
    <location>
        <begin position="7"/>
        <end position="25"/>
    </location>
</feature>
<gene>
    <name evidence="2" type="ORF">GCM10011363_19120</name>
</gene>